<dbReference type="EMBL" id="UHIP01000001">
    <property type="protein sequence ID" value="SUP30835.1"/>
    <property type="molecule type" value="Genomic_DNA"/>
</dbReference>
<evidence type="ECO:0000313" key="2">
    <source>
        <dbReference type="Proteomes" id="UP000254626"/>
    </source>
</evidence>
<sequence length="82" mass="9206">MPNENIAVNISVGIVHGLEPASMTVWLRNGSIALSNAKQDSTRLSYYVPEMADVSRKRTQMVTQIKLALENHEFVPFYQPNS</sequence>
<evidence type="ECO:0000313" key="1">
    <source>
        <dbReference type="EMBL" id="SUP30835.1"/>
    </source>
</evidence>
<comment type="caution">
    <text evidence="1">The sequence shown here is derived from an EMBL/GenBank/DDBJ whole genome shotgun (WGS) entry which is preliminary data.</text>
</comment>
<reference evidence="1 2" key="1">
    <citation type="submission" date="2018-06" db="EMBL/GenBank/DDBJ databases">
        <authorList>
            <consortium name="Pathogen Informatics"/>
            <person name="Doyle S."/>
        </authorList>
    </citation>
    <scope>NUCLEOTIDE SEQUENCE [LARGE SCALE GENOMIC DNA]</scope>
    <source>
        <strain evidence="1 2">NCTC11327</strain>
    </source>
</reference>
<dbReference type="Proteomes" id="UP000254626">
    <property type="component" value="Unassembled WGS sequence"/>
</dbReference>
<accession>A0AAX2LST2</accession>
<gene>
    <name evidence="1" type="ORF">NCTC11327_03007</name>
</gene>
<organism evidence="1 2">
    <name type="scientific">Vibrio fluvialis</name>
    <dbReference type="NCBI Taxonomy" id="676"/>
    <lineage>
        <taxon>Bacteria</taxon>
        <taxon>Pseudomonadati</taxon>
        <taxon>Pseudomonadota</taxon>
        <taxon>Gammaproteobacteria</taxon>
        <taxon>Vibrionales</taxon>
        <taxon>Vibrionaceae</taxon>
        <taxon>Vibrio</taxon>
    </lineage>
</organism>
<proteinExistence type="predicted"/>
<protein>
    <submittedName>
        <fullName evidence="1">Diguanylate cyclase</fullName>
    </submittedName>
</protein>
<dbReference type="AlphaFoldDB" id="A0AAX2LST2"/>
<name>A0AAX2LST2_VIBFL</name>